<name>A0A0L0ERY6_9GAMM</name>
<evidence type="ECO:0000313" key="2">
    <source>
        <dbReference type="Proteomes" id="UP000036850"/>
    </source>
</evidence>
<dbReference type="EMBL" id="LFZX01000088">
    <property type="protein sequence ID" value="KNC67176.1"/>
    <property type="molecule type" value="Genomic_DNA"/>
</dbReference>
<comment type="caution">
    <text evidence="1">The sequence shown here is derived from an EMBL/GenBank/DDBJ whole genome shotgun (WGS) entry which is preliminary data.</text>
</comment>
<sequence>MSLLGYKQRVKNSMDYMAYLPREIHPNENQALVTANNARHAGGLFQTVTQYLRTEFNNLLGSTRQAYLTERK</sequence>
<dbReference type="AlphaFoldDB" id="A0A0L0ERY6"/>
<accession>A0A0L0ERY6</accession>
<proteinExistence type="predicted"/>
<protein>
    <submittedName>
        <fullName evidence="1">Uncharacterized protein</fullName>
    </submittedName>
</protein>
<gene>
    <name evidence="1" type="ORF">AC626_12415</name>
</gene>
<dbReference type="Proteomes" id="UP000036850">
    <property type="component" value="Unassembled WGS sequence"/>
</dbReference>
<reference evidence="2" key="1">
    <citation type="submission" date="2015-07" db="EMBL/GenBank/DDBJ databases">
        <title>Draft genome sequence of a Pseudoalteromonas rubra strain, OCN096, isolated from Kaneohe Bay, Oahu, Hawaii.</title>
        <authorList>
            <person name="Beurmann S."/>
            <person name="Ushijima B."/>
            <person name="Belcaid M."/>
            <person name="Callahan S.M."/>
            <person name="Aeby G.S."/>
        </authorList>
    </citation>
    <scope>NUCLEOTIDE SEQUENCE [LARGE SCALE GENOMIC DNA]</scope>
    <source>
        <strain evidence="2">OCN096</strain>
    </source>
</reference>
<organism evidence="1 2">
    <name type="scientific">Pseudoalteromonas rubra</name>
    <dbReference type="NCBI Taxonomy" id="43658"/>
    <lineage>
        <taxon>Bacteria</taxon>
        <taxon>Pseudomonadati</taxon>
        <taxon>Pseudomonadota</taxon>
        <taxon>Gammaproteobacteria</taxon>
        <taxon>Alteromonadales</taxon>
        <taxon>Pseudoalteromonadaceae</taxon>
        <taxon>Pseudoalteromonas</taxon>
    </lineage>
</organism>
<evidence type="ECO:0000313" key="1">
    <source>
        <dbReference type="EMBL" id="KNC67176.1"/>
    </source>
</evidence>